<evidence type="ECO:0000256" key="2">
    <source>
        <dbReference type="ARBA" id="ARBA00006840"/>
    </source>
</evidence>
<dbReference type="InterPro" id="IPR000301">
    <property type="entry name" value="Tetraspanin_animals"/>
</dbReference>
<dbReference type="Gene3D" id="1.10.1450.10">
    <property type="entry name" value="Tetraspanin"/>
    <property type="match status" value="1"/>
</dbReference>
<evidence type="ECO:0000256" key="1">
    <source>
        <dbReference type="ARBA" id="ARBA00004141"/>
    </source>
</evidence>
<keyword evidence="5 7" id="KW-0472">Membrane</keyword>
<dbReference type="SUPFAM" id="SSF48652">
    <property type="entry name" value="Tetraspanin"/>
    <property type="match status" value="1"/>
</dbReference>
<evidence type="ECO:0000256" key="6">
    <source>
        <dbReference type="PIRSR" id="PIRSR002419-1"/>
    </source>
</evidence>
<organism evidence="8">
    <name type="scientific">Triatoma infestans</name>
    <name type="common">Assassin bug</name>
    <dbReference type="NCBI Taxonomy" id="30076"/>
    <lineage>
        <taxon>Eukaryota</taxon>
        <taxon>Metazoa</taxon>
        <taxon>Ecdysozoa</taxon>
        <taxon>Arthropoda</taxon>
        <taxon>Hexapoda</taxon>
        <taxon>Insecta</taxon>
        <taxon>Pterygota</taxon>
        <taxon>Neoptera</taxon>
        <taxon>Paraneoptera</taxon>
        <taxon>Hemiptera</taxon>
        <taxon>Heteroptera</taxon>
        <taxon>Panheteroptera</taxon>
        <taxon>Cimicomorpha</taxon>
        <taxon>Reduviidae</taxon>
        <taxon>Triatominae</taxon>
        <taxon>Triatoma</taxon>
    </lineage>
</organism>
<evidence type="ECO:0000256" key="4">
    <source>
        <dbReference type="ARBA" id="ARBA00022989"/>
    </source>
</evidence>
<accession>A0A023F7S3</accession>
<evidence type="ECO:0000256" key="5">
    <source>
        <dbReference type="ARBA" id="ARBA00023136"/>
    </source>
</evidence>
<dbReference type="Pfam" id="PF00335">
    <property type="entry name" value="Tetraspanin"/>
    <property type="match status" value="1"/>
</dbReference>
<keyword evidence="4 7" id="KW-1133">Transmembrane helix</keyword>
<feature type="transmembrane region" description="Helical" evidence="7">
    <location>
        <begin position="86"/>
        <end position="110"/>
    </location>
</feature>
<keyword evidence="3 7" id="KW-0812">Transmembrane</keyword>
<protein>
    <recommendedName>
        <fullName evidence="7">Tetraspanin</fullName>
    </recommendedName>
</protein>
<name>A0A023F7S3_TRIIF</name>
<keyword evidence="6" id="KW-1015">Disulfide bond</keyword>
<dbReference type="PRINTS" id="PR00259">
    <property type="entry name" value="TMFOUR"/>
</dbReference>
<dbReference type="CDD" id="cd03127">
    <property type="entry name" value="tetraspanin_LEL"/>
    <property type="match status" value="1"/>
</dbReference>
<dbReference type="InterPro" id="IPR018499">
    <property type="entry name" value="Tetraspanin/Peripherin"/>
</dbReference>
<feature type="transmembrane region" description="Helical" evidence="7">
    <location>
        <begin position="59"/>
        <end position="79"/>
    </location>
</feature>
<comment type="subcellular location">
    <subcellularLocation>
        <location evidence="1 7">Membrane</location>
        <topology evidence="1 7">Multi-pass membrane protein</topology>
    </subcellularLocation>
</comment>
<dbReference type="InterPro" id="IPR008952">
    <property type="entry name" value="Tetraspanin_EC2_sf"/>
</dbReference>
<dbReference type="PIRSF" id="PIRSF002419">
    <property type="entry name" value="Tetraspanin"/>
    <property type="match status" value="1"/>
</dbReference>
<evidence type="ECO:0000313" key="8">
    <source>
        <dbReference type="EMBL" id="JAC17283.1"/>
    </source>
</evidence>
<feature type="disulfide bond" evidence="6">
    <location>
        <begin position="153"/>
        <end position="186"/>
    </location>
</feature>
<sequence length="233" mass="25461">MTAKTQSAISIINHILLCFNVITWVVAFIVIGLCLWLRFDPDVGEWVTILQIHSFYVGLYILIVSSVLICASGFLSCAATVAENQFLLTVNIAMQLLIFILGLAGAAVLMDNSTYKSSIHPVIKTVMLSLINQAPANDEATAALAIVQENMGCCGGSGVDDYINLRRAIPSQCRDTVTGNTFFYGCADEITWLLEQRSSWIMGLAVLLCAKKIVNAVLSGILIQLLQKEDRRQ</sequence>
<dbReference type="GO" id="GO:0005886">
    <property type="term" value="C:plasma membrane"/>
    <property type="evidence" value="ECO:0007669"/>
    <property type="project" value="TreeGrafter"/>
</dbReference>
<feature type="disulfide bond" evidence="6">
    <location>
        <begin position="154"/>
        <end position="173"/>
    </location>
</feature>
<proteinExistence type="evidence at transcript level"/>
<feature type="transmembrane region" description="Helical" evidence="7">
    <location>
        <begin position="12"/>
        <end position="39"/>
    </location>
</feature>
<dbReference type="PANTHER" id="PTHR19282">
    <property type="entry name" value="TETRASPANIN"/>
    <property type="match status" value="1"/>
</dbReference>
<dbReference type="AlphaFoldDB" id="A0A023F7S3"/>
<evidence type="ECO:0000256" key="7">
    <source>
        <dbReference type="RuleBase" id="RU361218"/>
    </source>
</evidence>
<evidence type="ECO:0000256" key="3">
    <source>
        <dbReference type="ARBA" id="ARBA00022692"/>
    </source>
</evidence>
<reference evidence="8" key="1">
    <citation type="journal article" date="2014" name="PLoS Negl. Trop. Dis.">
        <title>An updated insight into the Sialotranscriptome of Triatoma infestans: developmental stage and geographic variations.</title>
        <authorList>
            <person name="Schwarz A."/>
            <person name="Medrano-Mercado N."/>
            <person name="Schaub G.A."/>
            <person name="Struchiner C.J."/>
            <person name="Bargues M.D."/>
            <person name="Levy M.Z."/>
            <person name="Ribeiro J.M."/>
        </authorList>
    </citation>
    <scope>NUCLEOTIDE SEQUENCE</scope>
    <source>
        <strain evidence="8">Chile</strain>
        <tissue evidence="8">Salivary glands</tissue>
    </source>
</reference>
<dbReference type="PANTHER" id="PTHR19282:SF555">
    <property type="entry name" value="TETRASPANIN-2A"/>
    <property type="match status" value="1"/>
</dbReference>
<comment type="similarity">
    <text evidence="2 7">Belongs to the tetraspanin (TM4SF) family.</text>
</comment>
<feature type="transmembrane region" description="Helical" evidence="7">
    <location>
        <begin position="200"/>
        <end position="226"/>
    </location>
</feature>
<dbReference type="EMBL" id="GBBI01001429">
    <property type="protein sequence ID" value="JAC17283.1"/>
    <property type="molecule type" value="mRNA"/>
</dbReference>